<dbReference type="SUPFAM" id="SSF52402">
    <property type="entry name" value="Adenine nucleotide alpha hydrolases-like"/>
    <property type="match status" value="1"/>
</dbReference>
<proteinExistence type="predicted"/>
<dbReference type="EMBL" id="CP003222">
    <property type="protein sequence ID" value="AEW85886.1"/>
    <property type="molecule type" value="Genomic_DNA"/>
</dbReference>
<dbReference type="PANTHER" id="PTHR30083">
    <property type="entry name" value="TRANSCRIPTIONAL REGULATOR-RELATED"/>
    <property type="match status" value="1"/>
</dbReference>
<dbReference type="GO" id="GO:0003824">
    <property type="term" value="F:catalytic activity"/>
    <property type="evidence" value="ECO:0007669"/>
    <property type="project" value="InterPro"/>
</dbReference>
<evidence type="ECO:0000313" key="2">
    <source>
        <dbReference type="EMBL" id="AEW85886.1"/>
    </source>
</evidence>
<reference evidence="2 3" key="1">
    <citation type="journal article" date="2012" name="J. Bacteriol.">
        <title>Genome Sequence of the Fish Pathogen Flavobacterium columnare ATCC 49512.</title>
        <authorList>
            <person name="Tekedar H.C."/>
            <person name="Karsi A."/>
            <person name="Gillaspy A.F."/>
            <person name="Dyer D.W."/>
            <person name="Benton N.R."/>
            <person name="Zaitshik J."/>
            <person name="Vamenta S."/>
            <person name="Banes M.M."/>
            <person name="Gulsoy N."/>
            <person name="Aboko-Cole M."/>
            <person name="Waldbieser G.C."/>
            <person name="Lawrence M.L."/>
        </authorList>
    </citation>
    <scope>NUCLEOTIDE SEQUENCE [LARGE SCALE GENOMIC DNA]</scope>
    <source>
        <strain evidence="3">ATCC 49512 / CIP 103533 / TG 44/87</strain>
    </source>
</reference>
<keyword evidence="3" id="KW-1185">Reference proteome</keyword>
<organism evidence="2 3">
    <name type="scientific">Flavobacterium columnare (strain ATCC 49512 / CIP 103533 / TG 44/87)</name>
    <dbReference type="NCBI Taxonomy" id="1041826"/>
    <lineage>
        <taxon>Bacteria</taxon>
        <taxon>Pseudomonadati</taxon>
        <taxon>Bacteroidota</taxon>
        <taxon>Flavobacteriia</taxon>
        <taxon>Flavobacteriales</taxon>
        <taxon>Flavobacteriaceae</taxon>
        <taxon>Flavobacterium</taxon>
    </lineage>
</organism>
<name>G8X9D9_FLACA</name>
<dbReference type="Pfam" id="PF11922">
    <property type="entry name" value="DUF3440"/>
    <property type="match status" value="1"/>
</dbReference>
<sequence>MTVYEAAISRIEFIFQEFDQVVISFSGGKDSGVMLNLALEYANKTNQLDKLSVYHMDYEGQYQMTTDYVTRVFQSLPEKVKKFWFCLPVKAQCSTSMFQSFWQPWKLSEKEIWCRDLPNDCINESNFNLGFDYEVSDYEFNIKFAKHISKIKKTCFLIGIRTQESLHRYKAVNKFSDKNEYKSKKYTSKVSENCFNAYPIYDWTTEDIWTANAKFYYDYNKLYDLMYQAGVPIHSMRVASPFNDCATESLKLYKVIDPNNWGKLIGRVNGVNFAGLYGGTTAMGWNSITKPSHFTWKEYMYFLLDTLPEETRENYLRKLKVSFDYWLENGGALPVDVANELPKDLGFEDLGSPKNNRNYTTDYRVIKFKEYLDEIDIKNPNLLPTYKRMCIAIMKNDTSCKTLGFGQTKQELTRRKNIIEKYKSLL</sequence>
<dbReference type="Pfam" id="PF01507">
    <property type="entry name" value="PAPS_reduct"/>
    <property type="match status" value="1"/>
</dbReference>
<protein>
    <submittedName>
        <fullName evidence="2">Co-activator of prophage gene expression IbrA</fullName>
    </submittedName>
</protein>
<dbReference type="STRING" id="1041826.FCOL_05305"/>
<dbReference type="InterPro" id="IPR014729">
    <property type="entry name" value="Rossmann-like_a/b/a_fold"/>
</dbReference>
<dbReference type="Proteomes" id="UP000005638">
    <property type="component" value="Chromosome"/>
</dbReference>
<dbReference type="CDD" id="cd23947">
    <property type="entry name" value="PAPS_reductase-like_YbdN"/>
    <property type="match status" value="1"/>
</dbReference>
<dbReference type="KEGG" id="fco:FCOL_05305"/>
<evidence type="ECO:0000313" key="3">
    <source>
        <dbReference type="Proteomes" id="UP000005638"/>
    </source>
</evidence>
<dbReference type="PANTHER" id="PTHR30083:SF0">
    <property type="entry name" value="3'-PHOSPHOADENOSINE 5'-PHOSPHOSULFATE SULFOTRANSFERASE (PAPS REDUCTASE)_FAD SYNTHETASE"/>
    <property type="match status" value="1"/>
</dbReference>
<dbReference type="AlphaFoldDB" id="G8X9D9"/>
<dbReference type="InterPro" id="IPR021845">
    <property type="entry name" value="DUF3440"/>
</dbReference>
<accession>G8X9D9</accession>
<dbReference type="GO" id="GO:0071453">
    <property type="term" value="P:cellular response to oxygen levels"/>
    <property type="evidence" value="ECO:0007669"/>
    <property type="project" value="TreeGrafter"/>
</dbReference>
<dbReference type="eggNOG" id="COG3969">
    <property type="taxonomic scope" value="Bacteria"/>
</dbReference>
<dbReference type="InterPro" id="IPR002500">
    <property type="entry name" value="PAPS_reduct_dom"/>
</dbReference>
<dbReference type="RefSeq" id="WP_014165165.1">
    <property type="nucleotide sequence ID" value="NC_016510.2"/>
</dbReference>
<dbReference type="Gene3D" id="3.40.50.620">
    <property type="entry name" value="HUPs"/>
    <property type="match status" value="1"/>
</dbReference>
<gene>
    <name evidence="2" type="ordered locus">FCOL_05305</name>
</gene>
<dbReference type="HOGENOM" id="CLU_036373_0_0_10"/>
<evidence type="ECO:0000259" key="1">
    <source>
        <dbReference type="Pfam" id="PF01507"/>
    </source>
</evidence>
<feature type="domain" description="Phosphoadenosine phosphosulphate reductase" evidence="1">
    <location>
        <begin position="20"/>
        <end position="227"/>
    </location>
</feature>